<dbReference type="RefSeq" id="WP_105184846.1">
    <property type="nucleotide sequence ID" value="NZ_BAAAGO010000042.1"/>
</dbReference>
<keyword evidence="7" id="KW-1185">Reference proteome</keyword>
<evidence type="ECO:0000256" key="5">
    <source>
        <dbReference type="ARBA" id="ARBA00023277"/>
    </source>
</evidence>
<dbReference type="InterPro" id="IPR013785">
    <property type="entry name" value="Aldolase_TIM"/>
</dbReference>
<proteinExistence type="inferred from homology"/>
<dbReference type="AlphaFoldDB" id="A0A2N9JC18"/>
<keyword evidence="4" id="KW-0456">Lyase</keyword>
<dbReference type="PANTHER" id="PTHR30246">
    <property type="entry name" value="2-KETO-3-DEOXY-6-PHOSPHOGLUCONATE ALDOLASE"/>
    <property type="match status" value="1"/>
</dbReference>
<comment type="subunit">
    <text evidence="3">Homotrimer.</text>
</comment>
<accession>A0A2N9JC18</accession>
<dbReference type="InterPro" id="IPR000887">
    <property type="entry name" value="Aldlse_KDPG_KHG"/>
</dbReference>
<evidence type="ECO:0000256" key="1">
    <source>
        <dbReference type="ARBA" id="ARBA00004761"/>
    </source>
</evidence>
<dbReference type="EMBL" id="LT985188">
    <property type="protein sequence ID" value="SPD85667.1"/>
    <property type="molecule type" value="Genomic_DNA"/>
</dbReference>
<evidence type="ECO:0000313" key="7">
    <source>
        <dbReference type="Proteomes" id="UP000238164"/>
    </source>
</evidence>
<dbReference type="KEGG" id="mgg:MPLG2_0631"/>
<comment type="similarity">
    <text evidence="2">Belongs to the KHG/KDPG aldolase family.</text>
</comment>
<dbReference type="Gene3D" id="3.20.20.70">
    <property type="entry name" value="Aldolase class I"/>
    <property type="match status" value="1"/>
</dbReference>
<reference evidence="6 7" key="1">
    <citation type="submission" date="2018-02" db="EMBL/GenBank/DDBJ databases">
        <authorList>
            <person name="Cohen D.B."/>
            <person name="Kent A.D."/>
        </authorList>
    </citation>
    <scope>NUCLEOTIDE SEQUENCE [LARGE SCALE GENOMIC DNA]</scope>
    <source>
        <strain evidence="6">1</strain>
    </source>
</reference>
<gene>
    <name evidence="6" type="primary">eda</name>
    <name evidence="6" type="ORF">MPLG2_0631</name>
</gene>
<dbReference type="CDD" id="cd00452">
    <property type="entry name" value="KDPG_aldolase"/>
    <property type="match status" value="1"/>
</dbReference>
<sequence length="209" mass="20722">MSDLIAQILASRIVPVVVVNDAARAAGLADALVAGNLPVAEVTLRTPAAPEAIATMAKNPDLLVGAGTVLTPAQVDLAVDAGAKFLVSPGFSAETVARAAERGVPIVPGTVTPSEVMAALATELTLLKFFPAANYGGTGTLKAFASVFGRASFIPTGGVSTSNLGDYLGLPNVPAVGGSWMVPPKAIDAGDFATVQSLSAEAVAAAAAL</sequence>
<dbReference type="Pfam" id="PF01081">
    <property type="entry name" value="Aldolase"/>
    <property type="match status" value="1"/>
</dbReference>
<dbReference type="Proteomes" id="UP000238164">
    <property type="component" value="Chromosome 1"/>
</dbReference>
<organism evidence="6 7">
    <name type="scientific">Micropruina glycogenica</name>
    <dbReference type="NCBI Taxonomy" id="75385"/>
    <lineage>
        <taxon>Bacteria</taxon>
        <taxon>Bacillati</taxon>
        <taxon>Actinomycetota</taxon>
        <taxon>Actinomycetes</taxon>
        <taxon>Propionibacteriales</taxon>
        <taxon>Nocardioidaceae</taxon>
        <taxon>Micropruina</taxon>
    </lineage>
</organism>
<dbReference type="GO" id="GO:0016829">
    <property type="term" value="F:lyase activity"/>
    <property type="evidence" value="ECO:0007669"/>
    <property type="project" value="UniProtKB-KW"/>
</dbReference>
<dbReference type="NCBIfam" id="TIGR01182">
    <property type="entry name" value="eda"/>
    <property type="match status" value="1"/>
</dbReference>
<evidence type="ECO:0000313" key="6">
    <source>
        <dbReference type="EMBL" id="SPD85667.1"/>
    </source>
</evidence>
<evidence type="ECO:0000256" key="3">
    <source>
        <dbReference type="ARBA" id="ARBA00011233"/>
    </source>
</evidence>
<name>A0A2N9JC18_9ACTN</name>
<keyword evidence="5" id="KW-0119">Carbohydrate metabolism</keyword>
<dbReference type="SUPFAM" id="SSF51569">
    <property type="entry name" value="Aldolase"/>
    <property type="match status" value="1"/>
</dbReference>
<dbReference type="OrthoDB" id="9805177at2"/>
<protein>
    <submittedName>
        <fullName evidence="6">KHG/KDPG aldolase</fullName>
    </submittedName>
</protein>
<dbReference type="PANTHER" id="PTHR30246:SF1">
    <property type="entry name" value="2-DEHYDRO-3-DEOXY-6-PHOSPHOGALACTONATE ALDOLASE-RELATED"/>
    <property type="match status" value="1"/>
</dbReference>
<comment type="pathway">
    <text evidence="1">Carbohydrate acid metabolism.</text>
</comment>
<evidence type="ECO:0000256" key="2">
    <source>
        <dbReference type="ARBA" id="ARBA00006906"/>
    </source>
</evidence>
<evidence type="ECO:0000256" key="4">
    <source>
        <dbReference type="ARBA" id="ARBA00023239"/>
    </source>
</evidence>